<dbReference type="AlphaFoldDB" id="J0ZR81"/>
<dbReference type="eggNOG" id="COG1680">
    <property type="taxonomic scope" value="Bacteria"/>
</dbReference>
<name>J0ZR81_9HYPH</name>
<evidence type="ECO:0000313" key="1">
    <source>
        <dbReference type="EMBL" id="EJF91193.1"/>
    </source>
</evidence>
<dbReference type="InterPro" id="IPR012338">
    <property type="entry name" value="Beta-lactam/transpept-like"/>
</dbReference>
<gene>
    <name evidence="1" type="ORF">ME5_00525</name>
</gene>
<sequence length="57" mass="6324">MQCEANDNPYACVHGLIINKDQKAYTKLGEEWSYSSGGAWLLGDTLEKDVGMPIAKY</sequence>
<accession>J0ZR81</accession>
<proteinExistence type="predicted"/>
<reference evidence="1 2" key="1">
    <citation type="submission" date="2012-03" db="EMBL/GenBank/DDBJ databases">
        <title>The Genome Sequence of Bartonella tamiae Th239.</title>
        <authorList>
            <consortium name="The Broad Institute Genome Sequencing Platform"/>
            <consortium name="The Broad Institute Genome Sequencing Center for Infectious Disease"/>
            <person name="Feldgarden M."/>
            <person name="Kirby J."/>
            <person name="Kosoy M."/>
            <person name="Birtles R."/>
            <person name="Probert W.S."/>
            <person name="Chiaraviglio L."/>
            <person name="Young S.K."/>
            <person name="Zeng Q."/>
            <person name="Gargeya S."/>
            <person name="Fitzgerald M."/>
            <person name="Haas B."/>
            <person name="Abouelleil A."/>
            <person name="Alvarado L."/>
            <person name="Arachchi H.M."/>
            <person name="Berlin A."/>
            <person name="Chapman S.B."/>
            <person name="Gearin G."/>
            <person name="Goldberg J."/>
            <person name="Griggs A."/>
            <person name="Gujja S."/>
            <person name="Hansen M."/>
            <person name="Heiman D."/>
            <person name="Howarth C."/>
            <person name="Larimer J."/>
            <person name="Lui A."/>
            <person name="MacDonald P.J.P."/>
            <person name="McCowen C."/>
            <person name="Montmayeur A."/>
            <person name="Murphy C."/>
            <person name="Neiman D."/>
            <person name="Pearson M."/>
            <person name="Priest M."/>
            <person name="Roberts A."/>
            <person name="Saif S."/>
            <person name="Shea T."/>
            <person name="Sisk P."/>
            <person name="Stolte C."/>
            <person name="Sykes S."/>
            <person name="Wortman J."/>
            <person name="Nusbaum C."/>
            <person name="Birren B."/>
        </authorList>
    </citation>
    <scope>NUCLEOTIDE SEQUENCE [LARGE SCALE GENOMIC DNA]</scope>
    <source>
        <strain evidence="1 2">Th239</strain>
    </source>
</reference>
<evidence type="ECO:0000313" key="2">
    <source>
        <dbReference type="Proteomes" id="UP000008952"/>
    </source>
</evidence>
<dbReference type="STRING" id="1094558.ME5_00525"/>
<comment type="caution">
    <text evidence="1">The sequence shown here is derived from an EMBL/GenBank/DDBJ whole genome shotgun (WGS) entry which is preliminary data.</text>
</comment>
<dbReference type="HOGENOM" id="CLU_2987374_0_0_5"/>
<dbReference type="PATRIC" id="fig|1094558.3.peg.582"/>
<dbReference type="EMBL" id="AIMB01000003">
    <property type="protein sequence ID" value="EJF91193.1"/>
    <property type="molecule type" value="Genomic_DNA"/>
</dbReference>
<dbReference type="Proteomes" id="UP000008952">
    <property type="component" value="Unassembled WGS sequence"/>
</dbReference>
<dbReference type="RefSeq" id="WP_008038156.1">
    <property type="nucleotide sequence ID" value="NZ_JH725147.1"/>
</dbReference>
<protein>
    <submittedName>
        <fullName evidence="1">Uncharacterized protein</fullName>
    </submittedName>
</protein>
<dbReference type="SUPFAM" id="SSF56601">
    <property type="entry name" value="beta-lactamase/transpeptidase-like"/>
    <property type="match status" value="1"/>
</dbReference>
<keyword evidence="2" id="KW-1185">Reference proteome</keyword>
<organism evidence="1 2">
    <name type="scientific">Bartonella tamiae Th239</name>
    <dbReference type="NCBI Taxonomy" id="1094558"/>
    <lineage>
        <taxon>Bacteria</taxon>
        <taxon>Pseudomonadati</taxon>
        <taxon>Pseudomonadota</taxon>
        <taxon>Alphaproteobacteria</taxon>
        <taxon>Hyphomicrobiales</taxon>
        <taxon>Bartonellaceae</taxon>
        <taxon>Bartonella</taxon>
    </lineage>
</organism>